<accession>A0A9E3LT78</accession>
<sequence>MTLSKQPFELPSCYVPWLARLNPNLEAARVHSKAWAYEMGILGGAEGSEDYDYGIWDERLRSPPLNQCVSSKTL</sequence>
<name>A0A9E3LT78_9NOST</name>
<dbReference type="InterPro" id="IPR008949">
    <property type="entry name" value="Isoprenoid_synthase_dom_sf"/>
</dbReference>
<dbReference type="AlphaFoldDB" id="A0A9E3LT78"/>
<proteinExistence type="predicted"/>
<organism evidence="1 2">
    <name type="scientific">Pelatocladus maniniholoensis HA4357-MV3</name>
    <dbReference type="NCBI Taxonomy" id="1117104"/>
    <lineage>
        <taxon>Bacteria</taxon>
        <taxon>Bacillati</taxon>
        <taxon>Cyanobacteriota</taxon>
        <taxon>Cyanophyceae</taxon>
        <taxon>Nostocales</taxon>
        <taxon>Nostocaceae</taxon>
        <taxon>Pelatocladus</taxon>
    </lineage>
</organism>
<dbReference type="Proteomes" id="UP000813215">
    <property type="component" value="Unassembled WGS sequence"/>
</dbReference>
<reference evidence="1" key="2">
    <citation type="journal article" date="2022" name="Microbiol. Resour. Announc.">
        <title>Metagenome Sequencing to Explore Phylogenomics of Terrestrial Cyanobacteria.</title>
        <authorList>
            <person name="Ward R.D."/>
            <person name="Stajich J.E."/>
            <person name="Johansen J.R."/>
            <person name="Huntemann M."/>
            <person name="Clum A."/>
            <person name="Foster B."/>
            <person name="Foster B."/>
            <person name="Roux S."/>
            <person name="Palaniappan K."/>
            <person name="Varghese N."/>
            <person name="Mukherjee S."/>
            <person name="Reddy T.B.K."/>
            <person name="Daum C."/>
            <person name="Copeland A."/>
            <person name="Chen I.A."/>
            <person name="Ivanova N.N."/>
            <person name="Kyrpides N.C."/>
            <person name="Shapiro N."/>
            <person name="Eloe-Fadrosh E.A."/>
            <person name="Pietrasiak N."/>
        </authorList>
    </citation>
    <scope>NUCLEOTIDE SEQUENCE</scope>
    <source>
        <strain evidence="1">HA4357-MV3</strain>
    </source>
</reference>
<evidence type="ECO:0000313" key="2">
    <source>
        <dbReference type="Proteomes" id="UP000813215"/>
    </source>
</evidence>
<gene>
    <name evidence="1" type="ORF">KME28_11335</name>
</gene>
<dbReference type="Gene3D" id="1.10.600.10">
    <property type="entry name" value="Farnesyl Diphosphate Synthase"/>
    <property type="match status" value="1"/>
</dbReference>
<dbReference type="EMBL" id="JAHHHW010000084">
    <property type="protein sequence ID" value="MBW4432298.1"/>
    <property type="molecule type" value="Genomic_DNA"/>
</dbReference>
<evidence type="ECO:0000313" key="1">
    <source>
        <dbReference type="EMBL" id="MBW4432298.1"/>
    </source>
</evidence>
<comment type="caution">
    <text evidence="1">The sequence shown here is derived from an EMBL/GenBank/DDBJ whole genome shotgun (WGS) entry which is preliminary data.</text>
</comment>
<protein>
    <submittedName>
        <fullName evidence="1">Uncharacterized protein</fullName>
    </submittedName>
</protein>
<reference evidence="1" key="1">
    <citation type="submission" date="2021-05" db="EMBL/GenBank/DDBJ databases">
        <authorList>
            <person name="Pietrasiak N."/>
            <person name="Ward R."/>
            <person name="Stajich J.E."/>
            <person name="Kurbessoian T."/>
        </authorList>
    </citation>
    <scope>NUCLEOTIDE SEQUENCE</scope>
    <source>
        <strain evidence="1">HA4357-MV3</strain>
    </source>
</reference>